<sequence>MAARDRPAGGYEQQGKVRAGEQGLRLSRPECADAFGKDVAELGFGLGELTGVEQQEREVAAGEQSVRVTRAKDLHAGGQHLAERRLCLSPATGVPNRRRKPALRCDRVNMISAEMAYPQLVCRPPGVFGESVAALALGDGGDAVRVGGRALEQGLAHHDLGNVMVRRTAALDDVDQVVERLDAVVANWLKQCGGDPSGTCRPGPCGVQRFGT</sequence>
<protein>
    <submittedName>
        <fullName evidence="2">Uncharacterized protein</fullName>
    </submittedName>
</protein>
<proteinExistence type="predicted"/>
<keyword evidence="3" id="KW-1185">Reference proteome</keyword>
<dbReference type="EMBL" id="BAABAT010000082">
    <property type="protein sequence ID" value="GAA4263847.1"/>
    <property type="molecule type" value="Genomic_DNA"/>
</dbReference>
<reference evidence="3" key="1">
    <citation type="journal article" date="2019" name="Int. J. Syst. Evol. Microbiol.">
        <title>The Global Catalogue of Microorganisms (GCM) 10K type strain sequencing project: providing services to taxonomists for standard genome sequencing and annotation.</title>
        <authorList>
            <consortium name="The Broad Institute Genomics Platform"/>
            <consortium name="The Broad Institute Genome Sequencing Center for Infectious Disease"/>
            <person name="Wu L."/>
            <person name="Ma J."/>
        </authorList>
    </citation>
    <scope>NUCLEOTIDE SEQUENCE [LARGE SCALE GENOMIC DNA]</scope>
    <source>
        <strain evidence="3">JCM 17441</strain>
    </source>
</reference>
<organism evidence="2 3">
    <name type="scientific">Dactylosporangium darangshiense</name>
    <dbReference type="NCBI Taxonomy" id="579108"/>
    <lineage>
        <taxon>Bacteria</taxon>
        <taxon>Bacillati</taxon>
        <taxon>Actinomycetota</taxon>
        <taxon>Actinomycetes</taxon>
        <taxon>Micromonosporales</taxon>
        <taxon>Micromonosporaceae</taxon>
        <taxon>Dactylosporangium</taxon>
    </lineage>
</organism>
<comment type="caution">
    <text evidence="2">The sequence shown here is derived from an EMBL/GenBank/DDBJ whole genome shotgun (WGS) entry which is preliminary data.</text>
</comment>
<feature type="region of interest" description="Disordered" evidence="1">
    <location>
        <begin position="1"/>
        <end position="24"/>
    </location>
</feature>
<evidence type="ECO:0000313" key="2">
    <source>
        <dbReference type="EMBL" id="GAA4263847.1"/>
    </source>
</evidence>
<name>A0ABP8DVI9_9ACTN</name>
<gene>
    <name evidence="2" type="ORF">GCM10022255_112100</name>
</gene>
<evidence type="ECO:0000313" key="3">
    <source>
        <dbReference type="Proteomes" id="UP001500620"/>
    </source>
</evidence>
<accession>A0ABP8DVI9</accession>
<evidence type="ECO:0000256" key="1">
    <source>
        <dbReference type="SAM" id="MobiDB-lite"/>
    </source>
</evidence>
<dbReference type="Proteomes" id="UP001500620">
    <property type="component" value="Unassembled WGS sequence"/>
</dbReference>